<dbReference type="AlphaFoldDB" id="A0A2S1YTA0"/>
<keyword evidence="2" id="KW-1185">Reference proteome</keyword>
<evidence type="ECO:0000313" key="2">
    <source>
        <dbReference type="Proteomes" id="UP000245250"/>
    </source>
</evidence>
<evidence type="ECO:0000313" key="1">
    <source>
        <dbReference type="EMBL" id="AWK07296.1"/>
    </source>
</evidence>
<name>A0A2S1YTA0_9FLAO</name>
<dbReference type="KEGG" id="fcr:HYN56_24915"/>
<organism evidence="1 2">
    <name type="scientific">Flavobacterium crocinum</name>
    <dbReference type="NCBI Taxonomy" id="2183896"/>
    <lineage>
        <taxon>Bacteria</taxon>
        <taxon>Pseudomonadati</taxon>
        <taxon>Bacteroidota</taxon>
        <taxon>Flavobacteriia</taxon>
        <taxon>Flavobacteriales</taxon>
        <taxon>Flavobacteriaceae</taxon>
        <taxon>Flavobacterium</taxon>
    </lineage>
</organism>
<gene>
    <name evidence="1" type="ORF">HYN56_24915</name>
</gene>
<dbReference type="Proteomes" id="UP000245250">
    <property type="component" value="Chromosome"/>
</dbReference>
<protein>
    <submittedName>
        <fullName evidence="1">Uncharacterized protein</fullName>
    </submittedName>
</protein>
<reference evidence="1 2" key="1">
    <citation type="submission" date="2018-05" db="EMBL/GenBank/DDBJ databases">
        <title>Genome sequencing of Flavobacterium sp. HYN0056.</title>
        <authorList>
            <person name="Yi H."/>
            <person name="Baek C."/>
        </authorList>
    </citation>
    <scope>NUCLEOTIDE SEQUENCE [LARGE SCALE GENOMIC DNA]</scope>
    <source>
        <strain evidence="1 2">HYN0056</strain>
    </source>
</reference>
<dbReference type="EMBL" id="CP029255">
    <property type="protein sequence ID" value="AWK07296.1"/>
    <property type="molecule type" value="Genomic_DNA"/>
</dbReference>
<proteinExistence type="predicted"/>
<sequence>MNLRVGLGLKIIINSNLPYIKKSFAYRDEAFFYVFFIFKFINNKKFTAKNAEFFFTLELYKKSKFAKLYMNSFANFVFFKSILR</sequence>
<accession>A0A2S1YTA0</accession>